<protein>
    <recommendedName>
        <fullName evidence="4">YTH domain-containing protein</fullName>
    </recommendedName>
</protein>
<feature type="region of interest" description="Disordered" evidence="1">
    <location>
        <begin position="1"/>
        <end position="180"/>
    </location>
</feature>
<comment type="caution">
    <text evidence="2">The sequence shown here is derived from an EMBL/GenBank/DDBJ whole genome shotgun (WGS) entry which is preliminary data.</text>
</comment>
<evidence type="ECO:0000256" key="1">
    <source>
        <dbReference type="SAM" id="MobiDB-lite"/>
    </source>
</evidence>
<evidence type="ECO:0000313" key="3">
    <source>
        <dbReference type="Proteomes" id="UP000536711"/>
    </source>
</evidence>
<evidence type="ECO:0000313" key="2">
    <source>
        <dbReference type="EMBL" id="KAF4441544.1"/>
    </source>
</evidence>
<feature type="compositionally biased region" description="Gly residues" evidence="1">
    <location>
        <begin position="66"/>
        <end position="76"/>
    </location>
</feature>
<sequence length="332" mass="36303">MPKNTRRGSGGHSYRPGPYERPQNEGGGRGRGRGGYTPYPAGGHGRGAFSFDGGNGPGGYHPSQGSGWGRGAGAGGPNLYEGPGRAADPEFRVGGASDQGFYAAGRHDAHGREQGYSHFDNSQQSHQECDGQDGYGYEEYDGPRHWDQQWDEEDGYDHQENEQEAPSYDAQGNEHVAEEAQSASHEVTRVFSMSCVPHGRGFCMYNSKTGGKQENVVGWIDLNEDQRWPKNISIVIRGQKKTLSQEELSKAKVPPKALALLTDWHSERSESRQMDGWNQAAQRLGSGSMPGRVNEDSRDGTQPSATERSMNPDPVTYFLGSCDSHLSHEKGR</sequence>
<evidence type="ECO:0008006" key="4">
    <source>
        <dbReference type="Google" id="ProtNLM"/>
    </source>
</evidence>
<dbReference type="Proteomes" id="UP000536711">
    <property type="component" value="Unassembled WGS sequence"/>
</dbReference>
<dbReference type="EMBL" id="JAADJF010000056">
    <property type="protein sequence ID" value="KAF4441544.1"/>
    <property type="molecule type" value="Genomic_DNA"/>
</dbReference>
<feature type="compositionally biased region" description="Polar residues" evidence="1">
    <location>
        <begin position="300"/>
        <end position="309"/>
    </location>
</feature>
<name>A0A8H4K1M6_9HYPO</name>
<feature type="compositionally biased region" description="Basic and acidic residues" evidence="1">
    <location>
        <begin position="105"/>
        <end position="115"/>
    </location>
</feature>
<feature type="region of interest" description="Disordered" evidence="1">
    <location>
        <begin position="267"/>
        <end position="332"/>
    </location>
</feature>
<keyword evidence="3" id="KW-1185">Reference proteome</keyword>
<dbReference type="OrthoDB" id="5107041at2759"/>
<accession>A0A8H4K1M6</accession>
<gene>
    <name evidence="2" type="ORF">FACUT_2643</name>
</gene>
<reference evidence="2 3" key="1">
    <citation type="submission" date="2020-01" db="EMBL/GenBank/DDBJ databases">
        <title>Identification and distribution of gene clusters putatively required for synthesis of sphingolipid metabolism inhibitors in phylogenetically diverse species of the filamentous fungus Fusarium.</title>
        <authorList>
            <person name="Kim H.-S."/>
            <person name="Busman M."/>
            <person name="Brown D.W."/>
            <person name="Divon H."/>
            <person name="Uhlig S."/>
            <person name="Proctor R.H."/>
        </authorList>
    </citation>
    <scope>NUCLEOTIDE SEQUENCE [LARGE SCALE GENOMIC DNA]</scope>
    <source>
        <strain evidence="2 3">NRRL 13308</strain>
    </source>
</reference>
<organism evidence="2 3">
    <name type="scientific">Fusarium acutatum</name>
    <dbReference type="NCBI Taxonomy" id="78861"/>
    <lineage>
        <taxon>Eukaryota</taxon>
        <taxon>Fungi</taxon>
        <taxon>Dikarya</taxon>
        <taxon>Ascomycota</taxon>
        <taxon>Pezizomycotina</taxon>
        <taxon>Sordariomycetes</taxon>
        <taxon>Hypocreomycetidae</taxon>
        <taxon>Hypocreales</taxon>
        <taxon>Nectriaceae</taxon>
        <taxon>Fusarium</taxon>
        <taxon>Fusarium fujikuroi species complex</taxon>
    </lineage>
</organism>
<dbReference type="AlphaFoldDB" id="A0A8H4K1M6"/>
<feature type="compositionally biased region" description="Gly residues" evidence="1">
    <location>
        <begin position="25"/>
        <end position="35"/>
    </location>
</feature>
<proteinExistence type="predicted"/>